<evidence type="ECO:0000313" key="4">
    <source>
        <dbReference type="EMBL" id="ROO28774.1"/>
    </source>
</evidence>
<reference evidence="4 5" key="1">
    <citation type="submission" date="2013-10" db="EMBL/GenBank/DDBJ databases">
        <title>Salinisphaera japonica YTM-1 Genome Sequencing.</title>
        <authorList>
            <person name="Lai Q."/>
            <person name="Li C."/>
            <person name="Shao Z."/>
        </authorList>
    </citation>
    <scope>NUCLEOTIDE SEQUENCE [LARGE SCALE GENOMIC DNA]</scope>
    <source>
        <strain evidence="4 5">YTM-1</strain>
    </source>
</reference>
<dbReference type="Gene3D" id="3.40.50.720">
    <property type="entry name" value="NAD(P)-binding Rossmann-like Domain"/>
    <property type="match status" value="1"/>
</dbReference>
<accession>A0A423PT68</accession>
<sequence length="252" mass="27295">MASKHILIQGGARGLGLALVTQLLEDDATRVSATTRHPEHADELKALQARAGDDRLAIVALDITDEASIEQARQEIGERHPRLDLLINCAGLLHDEASGQWPEKRLADIQPEHFAASFAVNATGPALMIKHFSDLMTHGDRAVLASISARVGSISDNGYGGWYGYRASKAAQNQLTRTAAIELARRSKRLICVGLHPGTVDTDLSEPFQKRVPEKQLQTPIQAAKHLLGVVAQLTPEDTGQLFDWAGKKIAP</sequence>
<dbReference type="OrthoDB" id="9785826at2"/>
<gene>
    <name evidence="4" type="ORF">SAJA_07390</name>
</gene>
<dbReference type="EMBL" id="AYKG01000019">
    <property type="protein sequence ID" value="ROO28774.1"/>
    <property type="molecule type" value="Genomic_DNA"/>
</dbReference>
<evidence type="ECO:0000259" key="3">
    <source>
        <dbReference type="SMART" id="SM00822"/>
    </source>
</evidence>
<dbReference type="InterPro" id="IPR036291">
    <property type="entry name" value="NAD(P)-bd_dom_sf"/>
</dbReference>
<comment type="caution">
    <text evidence="4">The sequence shown here is derived from an EMBL/GenBank/DDBJ whole genome shotgun (WGS) entry which is preliminary data.</text>
</comment>
<dbReference type="GO" id="GO:0016491">
    <property type="term" value="F:oxidoreductase activity"/>
    <property type="evidence" value="ECO:0007669"/>
    <property type="project" value="TreeGrafter"/>
</dbReference>
<evidence type="ECO:0000313" key="5">
    <source>
        <dbReference type="Proteomes" id="UP000285310"/>
    </source>
</evidence>
<proteinExistence type="inferred from homology"/>
<feature type="domain" description="Ketoreductase" evidence="3">
    <location>
        <begin position="4"/>
        <end position="165"/>
    </location>
</feature>
<dbReference type="SUPFAM" id="SSF51735">
    <property type="entry name" value="NAD(P)-binding Rossmann-fold domains"/>
    <property type="match status" value="1"/>
</dbReference>
<dbReference type="SMART" id="SM00822">
    <property type="entry name" value="PKS_KR"/>
    <property type="match status" value="1"/>
</dbReference>
<dbReference type="Pfam" id="PF00106">
    <property type="entry name" value="adh_short"/>
    <property type="match status" value="1"/>
</dbReference>
<keyword evidence="5" id="KW-1185">Reference proteome</keyword>
<dbReference type="InterPro" id="IPR002347">
    <property type="entry name" value="SDR_fam"/>
</dbReference>
<dbReference type="PANTHER" id="PTHR43544">
    <property type="entry name" value="SHORT-CHAIN DEHYDROGENASE/REDUCTASE"/>
    <property type="match status" value="1"/>
</dbReference>
<dbReference type="PRINTS" id="PR00080">
    <property type="entry name" value="SDRFAMILY"/>
</dbReference>
<dbReference type="CDD" id="cd05325">
    <property type="entry name" value="carb_red_sniffer_like_SDR_c"/>
    <property type="match status" value="1"/>
</dbReference>
<dbReference type="InterPro" id="IPR051468">
    <property type="entry name" value="Fungal_SecMetab_SDRs"/>
</dbReference>
<evidence type="ECO:0000256" key="1">
    <source>
        <dbReference type="ARBA" id="ARBA00006484"/>
    </source>
</evidence>
<organism evidence="4 5">
    <name type="scientific">Salinisphaera japonica YTM-1</name>
    <dbReference type="NCBI Taxonomy" id="1209778"/>
    <lineage>
        <taxon>Bacteria</taxon>
        <taxon>Pseudomonadati</taxon>
        <taxon>Pseudomonadota</taxon>
        <taxon>Gammaproteobacteria</taxon>
        <taxon>Salinisphaerales</taxon>
        <taxon>Salinisphaeraceae</taxon>
        <taxon>Salinisphaera</taxon>
    </lineage>
</organism>
<comment type="similarity">
    <text evidence="1 2">Belongs to the short-chain dehydrogenases/reductases (SDR) family.</text>
</comment>
<dbReference type="RefSeq" id="WP_123657998.1">
    <property type="nucleotide sequence ID" value="NZ_AYKG01000019.1"/>
</dbReference>
<protein>
    <submittedName>
        <fullName evidence="4">Cell-cell signaling protein, C-factor</fullName>
    </submittedName>
</protein>
<dbReference type="InParanoid" id="A0A423PT68"/>
<evidence type="ECO:0000256" key="2">
    <source>
        <dbReference type="RuleBase" id="RU000363"/>
    </source>
</evidence>
<dbReference type="AlphaFoldDB" id="A0A423PT68"/>
<dbReference type="InterPro" id="IPR057326">
    <property type="entry name" value="KR_dom"/>
</dbReference>
<name>A0A423PT68_9GAMM</name>
<dbReference type="GO" id="GO:0005737">
    <property type="term" value="C:cytoplasm"/>
    <property type="evidence" value="ECO:0007669"/>
    <property type="project" value="TreeGrafter"/>
</dbReference>
<dbReference type="PRINTS" id="PR00081">
    <property type="entry name" value="GDHRDH"/>
</dbReference>
<dbReference type="Proteomes" id="UP000285310">
    <property type="component" value="Unassembled WGS sequence"/>
</dbReference>
<dbReference type="PANTHER" id="PTHR43544:SF12">
    <property type="entry name" value="NAD(P)-BINDING ROSSMANN-FOLD SUPERFAMILY PROTEIN"/>
    <property type="match status" value="1"/>
</dbReference>